<organism evidence="1 2">
    <name type="scientific">Choristoneura fumiferana</name>
    <name type="common">Spruce budworm moth</name>
    <name type="synonym">Archips fumiferana</name>
    <dbReference type="NCBI Taxonomy" id="7141"/>
    <lineage>
        <taxon>Eukaryota</taxon>
        <taxon>Metazoa</taxon>
        <taxon>Ecdysozoa</taxon>
        <taxon>Arthropoda</taxon>
        <taxon>Hexapoda</taxon>
        <taxon>Insecta</taxon>
        <taxon>Pterygota</taxon>
        <taxon>Neoptera</taxon>
        <taxon>Endopterygota</taxon>
        <taxon>Lepidoptera</taxon>
        <taxon>Glossata</taxon>
        <taxon>Ditrysia</taxon>
        <taxon>Tortricoidea</taxon>
        <taxon>Tortricidae</taxon>
        <taxon>Tortricinae</taxon>
        <taxon>Choristoneura</taxon>
    </lineage>
</organism>
<protein>
    <submittedName>
        <fullName evidence="1">Uncharacterized protein</fullName>
    </submittedName>
</protein>
<proteinExistence type="predicted"/>
<reference evidence="1 2" key="1">
    <citation type="journal article" date="2022" name="Genome Biol. Evol.">
        <title>The Spruce Budworm Genome: Reconstructing the Evolutionary History of Antifreeze Proteins.</title>
        <authorList>
            <person name="Beliveau C."/>
            <person name="Gagne P."/>
            <person name="Picq S."/>
            <person name="Vernygora O."/>
            <person name="Keeling C.I."/>
            <person name="Pinkney K."/>
            <person name="Doucet D."/>
            <person name="Wen F."/>
            <person name="Johnston J.S."/>
            <person name="Maaroufi H."/>
            <person name="Boyle B."/>
            <person name="Laroche J."/>
            <person name="Dewar K."/>
            <person name="Juretic N."/>
            <person name="Blackburn G."/>
            <person name="Nisole A."/>
            <person name="Brunet B."/>
            <person name="Brandao M."/>
            <person name="Lumley L."/>
            <person name="Duan J."/>
            <person name="Quan G."/>
            <person name="Lucarotti C.J."/>
            <person name="Roe A.D."/>
            <person name="Sperling F.A.H."/>
            <person name="Levesque R.C."/>
            <person name="Cusson M."/>
        </authorList>
    </citation>
    <scope>NUCLEOTIDE SEQUENCE [LARGE SCALE GENOMIC DNA]</scope>
    <source>
        <strain evidence="1">Glfc:IPQL:Cfum</strain>
    </source>
</reference>
<accession>A0ACC0JGX9</accession>
<name>A0ACC0JGX9_CHOFU</name>
<evidence type="ECO:0000313" key="1">
    <source>
        <dbReference type="EMBL" id="KAI8423339.1"/>
    </source>
</evidence>
<dbReference type="EMBL" id="CM046125">
    <property type="protein sequence ID" value="KAI8423339.1"/>
    <property type="molecule type" value="Genomic_DNA"/>
</dbReference>
<gene>
    <name evidence="1" type="ORF">MSG28_014353</name>
</gene>
<evidence type="ECO:0000313" key="2">
    <source>
        <dbReference type="Proteomes" id="UP001064048"/>
    </source>
</evidence>
<dbReference type="Proteomes" id="UP001064048">
    <property type="component" value="Chromosome 25"/>
</dbReference>
<sequence length="275" mass="31975">MAYENTCGKPFIWEGVLVALYSKNTNLNENRRQWQYPGPARRPQNETTEEPFDPRKDNENFTGTPNVENQCTTKHKLYEITTTMLRVSYSEDCEYNAFYCMRAYDTGIVCGRTIYFHYETFQNYCLLDYVNCMERYDMWQVVHMGKCFTVPNLKDYDQLARKSGKLLDQFTTKRYALLNLHANGSHGAVDVTRSSLPRLNVRIITTWRHPSRVGAHNKEKTQTNTSLDNHRIKTYPMKIGSIGEIVKTPSHTGVQQKSSGQTLNILRHKPATHNW</sequence>
<keyword evidence="2" id="KW-1185">Reference proteome</keyword>
<comment type="caution">
    <text evidence="1">The sequence shown here is derived from an EMBL/GenBank/DDBJ whole genome shotgun (WGS) entry which is preliminary data.</text>
</comment>